<dbReference type="Gene3D" id="3.40.50.300">
    <property type="entry name" value="P-loop containing nucleotide triphosphate hydrolases"/>
    <property type="match status" value="1"/>
</dbReference>
<evidence type="ECO:0000256" key="5">
    <source>
        <dbReference type="SAM" id="MobiDB-lite"/>
    </source>
</evidence>
<evidence type="ECO:0000259" key="7">
    <source>
        <dbReference type="PROSITE" id="PS50043"/>
    </source>
</evidence>
<dbReference type="InterPro" id="IPR011009">
    <property type="entry name" value="Kinase-like_dom_sf"/>
</dbReference>
<evidence type="ECO:0000259" key="6">
    <source>
        <dbReference type="PROSITE" id="PS50011"/>
    </source>
</evidence>
<dbReference type="GO" id="GO:0004672">
    <property type="term" value="F:protein kinase activity"/>
    <property type="evidence" value="ECO:0007669"/>
    <property type="project" value="InterPro"/>
</dbReference>
<feature type="region of interest" description="Disordered" evidence="5">
    <location>
        <begin position="306"/>
        <end position="326"/>
    </location>
</feature>
<feature type="region of interest" description="Disordered" evidence="5">
    <location>
        <begin position="1018"/>
        <end position="1039"/>
    </location>
</feature>
<dbReference type="AlphaFoldDB" id="A0A076EQ59"/>
<dbReference type="EMBL" id="CP008947">
    <property type="protein sequence ID" value="AII08190.1"/>
    <property type="molecule type" value="Genomic_DNA"/>
</dbReference>
<feature type="domain" description="Protein kinase" evidence="6">
    <location>
        <begin position="28"/>
        <end position="285"/>
    </location>
</feature>
<dbReference type="InterPro" id="IPR036388">
    <property type="entry name" value="WH-like_DNA-bd_sf"/>
</dbReference>
<reference evidence="8 9" key="1">
    <citation type="submission" date="2014-07" db="EMBL/GenBank/DDBJ databases">
        <title>Genome Sequence of Rhodococcus opacus Strain R7, a Biodegrader of Mono- and Polycyclic Aromatic Hydrocarbons.</title>
        <authorList>
            <person name="Di Gennaro P."/>
            <person name="Zampolli J."/>
            <person name="Presti I."/>
            <person name="Cappelletti M."/>
            <person name="D'Ursi P."/>
            <person name="Orro A."/>
            <person name="Mezzelani A."/>
            <person name="Milanesi L."/>
        </authorList>
    </citation>
    <scope>NUCLEOTIDE SEQUENCE [LARGE SCALE GENOMIC DNA]</scope>
    <source>
        <strain evidence="8 9">R7</strain>
    </source>
</reference>
<dbReference type="eggNOG" id="COG0515">
    <property type="taxonomic scope" value="Bacteria"/>
</dbReference>
<dbReference type="Pfam" id="PF00196">
    <property type="entry name" value="GerE"/>
    <property type="match status" value="1"/>
</dbReference>
<keyword evidence="8" id="KW-0418">Kinase</keyword>
<feature type="binding site" evidence="3">
    <location>
        <position position="57"/>
    </location>
    <ligand>
        <name>ATP</name>
        <dbReference type="ChEBI" id="CHEBI:30616"/>
    </ligand>
</feature>
<evidence type="ECO:0000256" key="4">
    <source>
        <dbReference type="SAM" id="Coils"/>
    </source>
</evidence>
<dbReference type="PROSITE" id="PS50011">
    <property type="entry name" value="PROTEIN_KINASE_DOM"/>
    <property type="match status" value="1"/>
</dbReference>
<evidence type="ECO:0000256" key="3">
    <source>
        <dbReference type="PROSITE-ProRule" id="PRU10141"/>
    </source>
</evidence>
<proteinExistence type="predicted"/>
<organism evidence="8 9">
    <name type="scientific">Rhodococcus opacus</name>
    <name type="common">Nocardia opaca</name>
    <dbReference type="NCBI Taxonomy" id="37919"/>
    <lineage>
        <taxon>Bacteria</taxon>
        <taxon>Bacillati</taxon>
        <taxon>Actinomycetota</taxon>
        <taxon>Actinomycetes</taxon>
        <taxon>Mycobacteriales</taxon>
        <taxon>Nocardiaceae</taxon>
        <taxon>Rhodococcus</taxon>
    </lineage>
</organism>
<dbReference type="SUPFAM" id="SSF46894">
    <property type="entry name" value="C-terminal effector domain of the bipartite response regulators"/>
    <property type="match status" value="1"/>
</dbReference>
<evidence type="ECO:0000256" key="2">
    <source>
        <dbReference type="ARBA" id="ARBA00022840"/>
    </source>
</evidence>
<protein>
    <submittedName>
        <fullName evidence="8">Protein kinase</fullName>
    </submittedName>
</protein>
<dbReference type="SMART" id="SM00421">
    <property type="entry name" value="HTH_LUXR"/>
    <property type="match status" value="1"/>
</dbReference>
<name>A0A076EQ59_RHOOP</name>
<feature type="coiled-coil region" evidence="4">
    <location>
        <begin position="661"/>
        <end position="688"/>
    </location>
</feature>
<evidence type="ECO:0000256" key="1">
    <source>
        <dbReference type="ARBA" id="ARBA00022741"/>
    </source>
</evidence>
<dbReference type="GO" id="GO:0006355">
    <property type="term" value="P:regulation of DNA-templated transcription"/>
    <property type="evidence" value="ECO:0007669"/>
    <property type="project" value="InterPro"/>
</dbReference>
<dbReference type="CDD" id="cd14014">
    <property type="entry name" value="STKc_PknB_like"/>
    <property type="match status" value="1"/>
</dbReference>
<dbReference type="SUPFAM" id="SSF56112">
    <property type="entry name" value="Protein kinase-like (PK-like)"/>
    <property type="match status" value="1"/>
</dbReference>
<keyword evidence="4" id="KW-0175">Coiled coil</keyword>
<keyword evidence="1 3" id="KW-0547">Nucleotide-binding</keyword>
<keyword evidence="2 3" id="KW-0067">ATP-binding</keyword>
<dbReference type="PRINTS" id="PR00038">
    <property type="entry name" value="HTHLUXR"/>
</dbReference>
<sequence>MPPAENDPLSTQRDELHAVDTELRDAGFDDPREIGRGGFGVVFRCRQRSLDRTIAVKVMTSELDDENRARFFREQRAMGRLTGNPNIVNVLQVGTTGSGRPYLVMQFHAQGSLQAWISRQGSLPLDEALRIGIRIAGALESAHRLGIIHRDVKPANILLTDYAEPALTDFGIAHIPGGFTTTKRVITGSPAFTAPEVLRGDEPSAASDIYGLGATVFCALTGHAAFERRSGENVIAQFLRVTTEPVPDPRIAGIPDDVSTVIERAMAAEPHQRQPTAAAFGDELRGIQARYGFPMDVMAVRVEPGGGSAGSHAGTRGYRSHSIPRVGKSAQGDLPLELTSFVGRRHELAQARRLLGVSRLVTLTGIGGVGKTHLALRVAAKVQAAFTDGVRIVKLGAVEDDSLVVVVVASELGLRNQTARPLIEILQEFLGSQKLLLVLDNCEQVLEKTAEVVDQLLHFCPNLYILATSREPLGISGEAVLRVPPLSVPSDSRPTTPEGLPQFDAVRLFADRAAAAVPTFALTEANTSTIAQICRQLDGLPLPIELAAARLRAMSPEQIRDRLRDRYEVLSRGHWAGPPRQRTMRLCIDWSYELCSPQERLVWSRLSVFAGHFELTAAETICGRDISSDEFLDTLTSLVDKSILIREEIGRDVRFRILEILRVYGKEKAQASGELQQLRREHREWCRQLSAGAAADWISPRQLEWITQLTREQSNLREAMEFSVGDAPEKGLDIASSLFAFWFSHSLFNEGRYWLGRLLACEAGQHPATRIKALYAASSLAAVQRDFDTASTLMEEARSLAEETTNPVVHIFLSRAEGVVGVYKGDLTPACAELEMARAALPTDHDLTQHVWILVMLGVGYDLLGESNQAIACFNDALSITEAHDETMYRSYTLWAMGVAIMRRGELERASRLLKEALVLIRRVDDRLAAAVCLEALAWTAGEERQFQRSATLLGAAANFAHSVGSSPLLFTALNEQHDRCVTDASRELGSSTFSAARSKGSQFDTDGAITYALEGEAVESSQRPHSSQSGQPSVRLTNREREVAALVAEGLTNRQIATRLTISPRTAQGHVEHLLTKLGFNTRAQIAAWFVTENA</sequence>
<dbReference type="InterPro" id="IPR000719">
    <property type="entry name" value="Prot_kinase_dom"/>
</dbReference>
<dbReference type="PROSITE" id="PS50043">
    <property type="entry name" value="HTH_LUXR_2"/>
    <property type="match status" value="1"/>
</dbReference>
<dbReference type="PANTHER" id="PTHR47691">
    <property type="entry name" value="REGULATOR-RELATED"/>
    <property type="match status" value="1"/>
</dbReference>
<evidence type="ECO:0000313" key="8">
    <source>
        <dbReference type="EMBL" id="AII08190.1"/>
    </source>
</evidence>
<dbReference type="InterPro" id="IPR011990">
    <property type="entry name" value="TPR-like_helical_dom_sf"/>
</dbReference>
<feature type="compositionally biased region" description="Polar residues" evidence="5">
    <location>
        <begin position="1020"/>
        <end position="1037"/>
    </location>
</feature>
<dbReference type="CDD" id="cd06170">
    <property type="entry name" value="LuxR_C_like"/>
    <property type="match status" value="1"/>
</dbReference>
<dbReference type="PROSITE" id="PS00108">
    <property type="entry name" value="PROTEIN_KINASE_ST"/>
    <property type="match status" value="1"/>
</dbReference>
<dbReference type="InterPro" id="IPR000792">
    <property type="entry name" value="Tscrpt_reg_LuxR_C"/>
</dbReference>
<dbReference type="InterPro" id="IPR017441">
    <property type="entry name" value="Protein_kinase_ATP_BS"/>
</dbReference>
<dbReference type="InterPro" id="IPR016032">
    <property type="entry name" value="Sig_transdc_resp-reg_C-effctor"/>
</dbReference>
<dbReference type="PROSITE" id="PS00107">
    <property type="entry name" value="PROTEIN_KINASE_ATP"/>
    <property type="match status" value="1"/>
</dbReference>
<dbReference type="SUPFAM" id="SSF48452">
    <property type="entry name" value="TPR-like"/>
    <property type="match status" value="1"/>
</dbReference>
<keyword evidence="8" id="KW-0808">Transferase</keyword>
<dbReference type="InterPro" id="IPR008271">
    <property type="entry name" value="Ser/Thr_kinase_AS"/>
</dbReference>
<dbReference type="RefSeq" id="WP_128641026.1">
    <property type="nucleotide sequence ID" value="NZ_CP008947.1"/>
</dbReference>
<dbReference type="SMART" id="SM00220">
    <property type="entry name" value="S_TKc"/>
    <property type="match status" value="1"/>
</dbReference>
<evidence type="ECO:0000313" key="9">
    <source>
        <dbReference type="Proteomes" id="UP000028488"/>
    </source>
</evidence>
<dbReference type="InterPro" id="IPR027417">
    <property type="entry name" value="P-loop_NTPase"/>
</dbReference>
<dbReference type="eggNOG" id="COG3903">
    <property type="taxonomic scope" value="Bacteria"/>
</dbReference>
<dbReference type="SUPFAM" id="SSF52540">
    <property type="entry name" value="P-loop containing nucleoside triphosphate hydrolases"/>
    <property type="match status" value="1"/>
</dbReference>
<dbReference type="GO" id="GO:0005524">
    <property type="term" value="F:ATP binding"/>
    <property type="evidence" value="ECO:0007669"/>
    <property type="project" value="UniProtKB-UniRule"/>
</dbReference>
<feature type="domain" description="HTH luxR-type" evidence="7">
    <location>
        <begin position="1030"/>
        <end position="1095"/>
    </location>
</feature>
<gene>
    <name evidence="8" type="ORF">EP51_27635</name>
</gene>
<dbReference type="Gene3D" id="1.25.40.10">
    <property type="entry name" value="Tetratricopeptide repeat domain"/>
    <property type="match status" value="1"/>
</dbReference>
<accession>A0A076EQ59</accession>
<dbReference type="Pfam" id="PF00069">
    <property type="entry name" value="Pkinase"/>
    <property type="match status" value="1"/>
</dbReference>
<dbReference type="GO" id="GO:0003677">
    <property type="term" value="F:DNA binding"/>
    <property type="evidence" value="ECO:0007669"/>
    <property type="project" value="InterPro"/>
</dbReference>
<dbReference type="Gene3D" id="1.10.510.10">
    <property type="entry name" value="Transferase(Phosphotransferase) domain 1"/>
    <property type="match status" value="1"/>
</dbReference>
<dbReference type="PRINTS" id="PR00364">
    <property type="entry name" value="DISEASERSIST"/>
</dbReference>
<dbReference type="Proteomes" id="UP000028488">
    <property type="component" value="Chromosome"/>
</dbReference>
<dbReference type="PANTHER" id="PTHR47691:SF3">
    <property type="entry name" value="HTH-TYPE TRANSCRIPTIONAL REGULATOR RV0890C-RELATED"/>
    <property type="match status" value="1"/>
</dbReference>
<dbReference type="Gene3D" id="1.10.10.10">
    <property type="entry name" value="Winged helix-like DNA-binding domain superfamily/Winged helix DNA-binding domain"/>
    <property type="match status" value="1"/>
</dbReference>